<proteinExistence type="predicted"/>
<dbReference type="GO" id="GO:0006508">
    <property type="term" value="P:proteolysis"/>
    <property type="evidence" value="ECO:0007669"/>
    <property type="project" value="InterPro"/>
</dbReference>
<dbReference type="EMBL" id="JARUIS010000035">
    <property type="protein sequence ID" value="MDS1005114.1"/>
    <property type="molecule type" value="Genomic_DNA"/>
</dbReference>
<dbReference type="AlphaFoldDB" id="A0AAE4FMK2"/>
<dbReference type="Pfam" id="PF00656">
    <property type="entry name" value="Peptidase_C14"/>
    <property type="match status" value="1"/>
</dbReference>
<evidence type="ECO:0000313" key="2">
    <source>
        <dbReference type="EMBL" id="MDS1005114.1"/>
    </source>
</evidence>
<dbReference type="Gene3D" id="3.40.50.1460">
    <property type="match status" value="1"/>
</dbReference>
<comment type="caution">
    <text evidence="2">The sequence shown here is derived from an EMBL/GenBank/DDBJ whole genome shotgun (WGS) entry which is preliminary data.</text>
</comment>
<dbReference type="Proteomes" id="UP001182303">
    <property type="component" value="Unassembled WGS sequence"/>
</dbReference>
<gene>
    <name evidence="2" type="ORF">P9J83_16695</name>
</gene>
<reference evidence="2" key="1">
    <citation type="submission" date="2023-04" db="EMBL/GenBank/DDBJ databases">
        <title>Assessment of the microbiological origin of a defect in Grana Padano cheese.</title>
        <authorList>
            <person name="Zago M."/>
            <person name="Rossetti L."/>
            <person name="Bonvini B."/>
            <person name="Carminati D."/>
            <person name="Giraffa G."/>
        </authorList>
    </citation>
    <scope>NUCLEOTIDE SEQUENCE</scope>
    <source>
        <strain evidence="2">4990</strain>
    </source>
</reference>
<dbReference type="PROSITE" id="PS00018">
    <property type="entry name" value="EF_HAND_1"/>
    <property type="match status" value="1"/>
</dbReference>
<evidence type="ECO:0000313" key="3">
    <source>
        <dbReference type="Proteomes" id="UP001182303"/>
    </source>
</evidence>
<protein>
    <submittedName>
        <fullName evidence="2">Caspase family protein</fullName>
    </submittedName>
</protein>
<dbReference type="RefSeq" id="WP_310944468.1">
    <property type="nucleotide sequence ID" value="NZ_JARUIS010000035.1"/>
</dbReference>
<dbReference type="GO" id="GO:0005737">
    <property type="term" value="C:cytoplasm"/>
    <property type="evidence" value="ECO:0007669"/>
    <property type="project" value="TreeGrafter"/>
</dbReference>
<dbReference type="SUPFAM" id="SSF52129">
    <property type="entry name" value="Caspase-like"/>
    <property type="match status" value="1"/>
</dbReference>
<organism evidence="2 3">
    <name type="scientific">Clostridium sporogenes</name>
    <dbReference type="NCBI Taxonomy" id="1509"/>
    <lineage>
        <taxon>Bacteria</taxon>
        <taxon>Bacillati</taxon>
        <taxon>Bacillota</taxon>
        <taxon>Clostridia</taxon>
        <taxon>Eubacteriales</taxon>
        <taxon>Clostridiaceae</taxon>
        <taxon>Clostridium</taxon>
    </lineage>
</organism>
<dbReference type="PANTHER" id="PTHR48104">
    <property type="entry name" value="METACASPASE-4"/>
    <property type="match status" value="1"/>
</dbReference>
<dbReference type="InterPro" id="IPR011600">
    <property type="entry name" value="Pept_C14_caspase"/>
</dbReference>
<dbReference type="PANTHER" id="PTHR48104:SF30">
    <property type="entry name" value="METACASPASE-1"/>
    <property type="match status" value="1"/>
</dbReference>
<sequence length="455" mass="51049">MGVPSYVVNFDELSNIIKDYLQNGVKVDIGNINFSTKDMERLLSEIKDKIQGVDYNDLINALNALGVKLDNLSGNLGISGTQKIYGKILEIPAVKGQHVIEFKGNGQITGITYSQSSWKFEDNWDLQVGNDKLFESVRTKEYGEHKFLNVFYPINGTVKFIYNNTSGTSKVLWVDFNILENSNLPSTTTPTIPTEPNIPTTSEKNYRFLAIGESEYTLQGANNLMGCTYDADNMSNLFKEHKESAKFTKNIVAKNKTKSEALNLIKNTFQDAQDNDINYLFWSGHGTVYENKFALAAKDNIITVYELQAILDDIKGTKVIFIDTCHSGLAIDKNFAYTLAIAEEKLRSIDKTLNKQGYKVLTASSGSETSMDLGAGYNGNNNPTGAFTWALTQSIKTKKSDKDKNRIVTLDELYQSVLHFYDEFNIKNPYLKITQTAQVYPRNDTSSIFEYKEGA</sequence>
<name>A0AAE4FMK2_CLOSG</name>
<feature type="domain" description="Peptidase C14 caspase" evidence="1">
    <location>
        <begin position="209"/>
        <end position="407"/>
    </location>
</feature>
<evidence type="ECO:0000259" key="1">
    <source>
        <dbReference type="Pfam" id="PF00656"/>
    </source>
</evidence>
<dbReference type="InterPro" id="IPR050452">
    <property type="entry name" value="Metacaspase"/>
</dbReference>
<accession>A0AAE4FMK2</accession>
<dbReference type="GO" id="GO:0004197">
    <property type="term" value="F:cysteine-type endopeptidase activity"/>
    <property type="evidence" value="ECO:0007669"/>
    <property type="project" value="InterPro"/>
</dbReference>
<dbReference type="InterPro" id="IPR018247">
    <property type="entry name" value="EF_Hand_1_Ca_BS"/>
</dbReference>
<dbReference type="InterPro" id="IPR029030">
    <property type="entry name" value="Caspase-like_dom_sf"/>
</dbReference>